<dbReference type="PROSITE" id="PS51257">
    <property type="entry name" value="PROKAR_LIPOPROTEIN"/>
    <property type="match status" value="1"/>
</dbReference>
<proteinExistence type="predicted"/>
<reference evidence="4" key="1">
    <citation type="submission" date="2018-06" db="EMBL/GenBank/DDBJ databases">
        <authorList>
            <person name="Zhirakovskaya E."/>
        </authorList>
    </citation>
    <scope>NUCLEOTIDE SEQUENCE</scope>
</reference>
<dbReference type="GO" id="GO:0022857">
    <property type="term" value="F:transmembrane transporter activity"/>
    <property type="evidence" value="ECO:0007669"/>
    <property type="project" value="InterPro"/>
</dbReference>
<dbReference type="Gene3D" id="2.40.30.170">
    <property type="match status" value="1"/>
</dbReference>
<dbReference type="GO" id="GO:0016020">
    <property type="term" value="C:membrane"/>
    <property type="evidence" value="ECO:0007669"/>
    <property type="project" value="InterPro"/>
</dbReference>
<dbReference type="Gene3D" id="2.40.420.20">
    <property type="match status" value="1"/>
</dbReference>
<evidence type="ECO:0000313" key="4">
    <source>
        <dbReference type="EMBL" id="VAW26929.1"/>
    </source>
</evidence>
<dbReference type="InterPro" id="IPR051909">
    <property type="entry name" value="MFP_Cation_Efflux"/>
</dbReference>
<dbReference type="SUPFAM" id="SSF111369">
    <property type="entry name" value="HlyD-like secretion proteins"/>
    <property type="match status" value="1"/>
</dbReference>
<evidence type="ECO:0000256" key="1">
    <source>
        <dbReference type="ARBA" id="ARBA00022448"/>
    </source>
</evidence>
<dbReference type="InterPro" id="IPR006143">
    <property type="entry name" value="RND_pump_MFP"/>
</dbReference>
<dbReference type="InterPro" id="IPR058790">
    <property type="entry name" value="BSH_CusB"/>
</dbReference>
<dbReference type="PANTHER" id="PTHR30097:SF4">
    <property type="entry name" value="SLR6042 PROTEIN"/>
    <property type="match status" value="1"/>
</dbReference>
<dbReference type="GO" id="GO:0030313">
    <property type="term" value="C:cell envelope"/>
    <property type="evidence" value="ECO:0007669"/>
    <property type="project" value="TreeGrafter"/>
</dbReference>
<accession>A0A3B0UQQ2</accession>
<dbReference type="GO" id="GO:0060003">
    <property type="term" value="P:copper ion export"/>
    <property type="evidence" value="ECO:0007669"/>
    <property type="project" value="TreeGrafter"/>
</dbReference>
<dbReference type="EMBL" id="UOES01000159">
    <property type="protein sequence ID" value="VAW26929.1"/>
    <property type="molecule type" value="Genomic_DNA"/>
</dbReference>
<dbReference type="AlphaFoldDB" id="A0A3B0UQQ2"/>
<feature type="domain" description="CusB-like barrel-sandwich hybrid" evidence="2">
    <location>
        <begin position="85"/>
        <end position="226"/>
    </location>
</feature>
<dbReference type="InterPro" id="IPR058792">
    <property type="entry name" value="Beta-barrel_RND_2"/>
</dbReference>
<dbReference type="PANTHER" id="PTHR30097">
    <property type="entry name" value="CATION EFFLUX SYSTEM PROTEIN CUSB"/>
    <property type="match status" value="1"/>
</dbReference>
<dbReference type="Pfam" id="PF25954">
    <property type="entry name" value="Beta-barrel_RND_2"/>
    <property type="match status" value="1"/>
</dbReference>
<evidence type="ECO:0000259" key="2">
    <source>
        <dbReference type="Pfam" id="PF25919"/>
    </source>
</evidence>
<dbReference type="Pfam" id="PF25919">
    <property type="entry name" value="BSH_CusB"/>
    <property type="match status" value="1"/>
</dbReference>
<dbReference type="NCBIfam" id="TIGR01730">
    <property type="entry name" value="RND_mfp"/>
    <property type="match status" value="1"/>
</dbReference>
<name>A0A3B0UQQ2_9ZZZZ</name>
<evidence type="ECO:0000259" key="3">
    <source>
        <dbReference type="Pfam" id="PF25954"/>
    </source>
</evidence>
<organism evidence="4">
    <name type="scientific">hydrothermal vent metagenome</name>
    <dbReference type="NCBI Taxonomy" id="652676"/>
    <lineage>
        <taxon>unclassified sequences</taxon>
        <taxon>metagenomes</taxon>
        <taxon>ecological metagenomes</taxon>
    </lineage>
</organism>
<protein>
    <submittedName>
        <fullName evidence="4">Probable Co/Zn/Cd efflux system membrane fusion protein</fullName>
    </submittedName>
</protein>
<dbReference type="Gene3D" id="2.40.50.100">
    <property type="match status" value="1"/>
</dbReference>
<dbReference type="Gene3D" id="1.10.287.470">
    <property type="entry name" value="Helix hairpin bin"/>
    <property type="match status" value="1"/>
</dbReference>
<feature type="domain" description="CusB-like beta-barrel" evidence="3">
    <location>
        <begin position="234"/>
        <end position="308"/>
    </location>
</feature>
<dbReference type="GO" id="GO:0015679">
    <property type="term" value="P:plasma membrane copper ion transport"/>
    <property type="evidence" value="ECO:0007669"/>
    <property type="project" value="TreeGrafter"/>
</dbReference>
<gene>
    <name evidence="4" type="ORF">MNBD_BACTEROID06-704</name>
</gene>
<sequence length="384" mass="42802">MATTYIKHFLLNSTISLLFVGLVSCSSSTDSLEQEMEESDGLISLSQLQFESSNMKLGTAKEIDFPTYIQSNGTIDVPPEGKATVSTFYAGYVKNISLLPGDKVRKGQAVLTLENPEYLEIQQDYLEAKSKLAYLKSDYERQKTLNSEKITSNKNFMKSEADYKVTLITYETLGKKLQMMNINPKKVSETNLTSSITLYAPIGGYITKVDARKGTLLTPAAEAFEIINTDHIHLELRVFEKDVQKIKEGQLIKFKIPSNDGDTYEAKVYLVGKKVAGESRIVEVHGHLKNENESNSFLPGMYIEAQIEVESRKSQVLPETAVVNVGNTYYILVLGTKEGDNYQFKKLQVEVGKTANGLVEILNVDKLSNTNQILVKGAFNLVTE</sequence>
<keyword evidence="1" id="KW-0813">Transport</keyword>